<accession>A0A895KXE9</accession>
<geneLocation type="mitochondrion" evidence="4"/>
<dbReference type="InterPro" id="IPR004860">
    <property type="entry name" value="LAGLIDADG_dom"/>
</dbReference>
<dbReference type="Gene3D" id="3.10.28.10">
    <property type="entry name" value="Homing endonucleases"/>
    <property type="match status" value="2"/>
</dbReference>
<feature type="domain" description="Homing endonuclease LAGLIDADG" evidence="3">
    <location>
        <begin position="54"/>
        <end position="238"/>
    </location>
</feature>
<dbReference type="RefSeq" id="YP_010170423.1">
    <property type="nucleotide sequence ID" value="NC_057606.1"/>
</dbReference>
<feature type="chain" id="PRO_5033037793" evidence="2">
    <location>
        <begin position="31"/>
        <end position="257"/>
    </location>
</feature>
<evidence type="ECO:0000256" key="1">
    <source>
        <dbReference type="ARBA" id="ARBA00002670"/>
    </source>
</evidence>
<name>A0A895KXE9_9APHY</name>
<dbReference type="EMBL" id="MT090080">
    <property type="protein sequence ID" value="QRZ60404.1"/>
    <property type="molecule type" value="Genomic_DNA"/>
</dbReference>
<evidence type="ECO:0000256" key="2">
    <source>
        <dbReference type="SAM" id="SignalP"/>
    </source>
</evidence>
<dbReference type="GO" id="GO:0004519">
    <property type="term" value="F:endonuclease activity"/>
    <property type="evidence" value="ECO:0007669"/>
    <property type="project" value="UniProtKB-KW"/>
</dbReference>
<protein>
    <submittedName>
        <fullName evidence="4">LAGLIDADG homing endonuclease</fullName>
    </submittedName>
</protein>
<evidence type="ECO:0000313" key="4">
    <source>
        <dbReference type="EMBL" id="QRZ60404.1"/>
    </source>
</evidence>
<dbReference type="InterPro" id="IPR027434">
    <property type="entry name" value="Homing_endonucl"/>
</dbReference>
<comment type="function">
    <text evidence="1">Mitochondrial DNA endonuclease involved in intron homing.</text>
</comment>
<keyword evidence="4" id="KW-0540">Nuclease</keyword>
<sequence>MYSRHKLPTNRLVVLHQLLLLPLSVYFKHSNSRQFHIRTQTSKRVGPHNSDVISVLVGCLLGDAYSTKSKSPVPGTSFRFKQSGRHKDYLFSLYDFFYNRGYCTNSGPRQYKTILINSSNVKKTHYGYEFDLFTFSSLNWLFDLFYVNGIKTISPEISQYLTPMSLAYLIMDDGGWVSGSKSVRIATNNFTLQEVQLLRDIFKTNFDLDCTIQLLSKCKANSPKDKYSLYIKVASLPRLRELVLPYMVPSMKYKLGL</sequence>
<dbReference type="AlphaFoldDB" id="A0A895KXE9"/>
<dbReference type="Pfam" id="PF03161">
    <property type="entry name" value="LAGLIDADG_2"/>
    <property type="match status" value="1"/>
</dbReference>
<keyword evidence="4" id="KW-0496">Mitochondrion</keyword>
<organism evidence="4">
    <name type="scientific">Phanerochaete carnosa</name>
    <dbReference type="NCBI Taxonomy" id="231932"/>
    <lineage>
        <taxon>Eukaryota</taxon>
        <taxon>Fungi</taxon>
        <taxon>Dikarya</taxon>
        <taxon>Basidiomycota</taxon>
        <taxon>Agaricomycotina</taxon>
        <taxon>Agaricomycetes</taxon>
        <taxon>Polyporales</taxon>
        <taxon>Phanerochaetaceae</taxon>
        <taxon>Phanerochaete</taxon>
    </lineage>
</organism>
<keyword evidence="4" id="KW-0255">Endonuclease</keyword>
<keyword evidence="4" id="KW-0378">Hydrolase</keyword>
<dbReference type="GeneID" id="67278548"/>
<keyword evidence="2" id="KW-0732">Signal</keyword>
<dbReference type="SUPFAM" id="SSF55608">
    <property type="entry name" value="Homing endonucleases"/>
    <property type="match status" value="1"/>
</dbReference>
<gene>
    <name evidence="4" type="primary">orf257</name>
</gene>
<reference evidence="4" key="1">
    <citation type="journal article" date="2020" name="Int. J. Biol. Macromol.">
        <title>The 206 kbp mitochondrial genome of Phanerochaete carnosa reveals dynamics of introns, accumulation of repeat sequences and plasmid-derived genes.</title>
        <authorList>
            <person name="Wang X."/>
            <person name="Song A."/>
            <person name="Wang F."/>
            <person name="Chen M."/>
            <person name="Li X."/>
            <person name="Li Q."/>
            <person name="Liu N."/>
        </authorList>
    </citation>
    <scope>NUCLEOTIDE SEQUENCE</scope>
</reference>
<proteinExistence type="predicted"/>
<evidence type="ECO:0000259" key="3">
    <source>
        <dbReference type="Pfam" id="PF03161"/>
    </source>
</evidence>
<feature type="signal peptide" evidence="2">
    <location>
        <begin position="1"/>
        <end position="30"/>
    </location>
</feature>